<feature type="non-terminal residue" evidence="1">
    <location>
        <position position="312"/>
    </location>
</feature>
<comment type="caution">
    <text evidence="1">The sequence shown here is derived from an EMBL/GenBank/DDBJ whole genome shotgun (WGS) entry which is preliminary data.</text>
</comment>
<protein>
    <submittedName>
        <fullName evidence="1">Uncharacterized protein</fullName>
    </submittedName>
</protein>
<dbReference type="EMBL" id="BART01015285">
    <property type="protein sequence ID" value="GAG82498.1"/>
    <property type="molecule type" value="Genomic_DNA"/>
</dbReference>
<reference evidence="1" key="1">
    <citation type="journal article" date="2014" name="Front. Microbiol.">
        <title>High frequency of phylogenetically diverse reductive dehalogenase-homologous genes in deep subseafloor sedimentary metagenomes.</title>
        <authorList>
            <person name="Kawai M."/>
            <person name="Futagami T."/>
            <person name="Toyoda A."/>
            <person name="Takaki Y."/>
            <person name="Nishi S."/>
            <person name="Hori S."/>
            <person name="Arai W."/>
            <person name="Tsubouchi T."/>
            <person name="Morono Y."/>
            <person name="Uchiyama I."/>
            <person name="Ito T."/>
            <person name="Fujiyama A."/>
            <person name="Inagaki F."/>
            <person name="Takami H."/>
        </authorList>
    </citation>
    <scope>NUCLEOTIDE SEQUENCE</scope>
    <source>
        <strain evidence="1">Expedition CK06-06</strain>
    </source>
</reference>
<sequence length="312" mass="34828">MYAISAFSEEKHNGVKDFGTGEYEYYMPPYEYNQSLVKNADKGYAYCEVKKEGTAEFNITIGAGVTLLIYDQDKSFITAINKIINFINRMMDLDFGTMSDEQLEVLIRDGVEVLTWFLIHINDVFSGEELIALNPITWQSMKITPLPGFALTKTWRVTGNDYMVDGPGDAELAVAMGNDAMLIDWNNTAKLRKDSYMEWLMRPTDDASLVETHFTSFTFDLIQLWIKNFEIHIDAAAIVNLIGGLGSGGPVAIADIFRGLDIEFYLFTHHLAGVFLYNDTNADGRVSSSYENVTINGNPVTIDGVPVEVPSG</sequence>
<gene>
    <name evidence="1" type="ORF">S01H4_29722</name>
</gene>
<evidence type="ECO:0000313" key="1">
    <source>
        <dbReference type="EMBL" id="GAG82498.1"/>
    </source>
</evidence>
<organism evidence="1">
    <name type="scientific">marine sediment metagenome</name>
    <dbReference type="NCBI Taxonomy" id="412755"/>
    <lineage>
        <taxon>unclassified sequences</taxon>
        <taxon>metagenomes</taxon>
        <taxon>ecological metagenomes</taxon>
    </lineage>
</organism>
<proteinExistence type="predicted"/>
<accession>X1BEH2</accession>
<name>X1BEH2_9ZZZZ</name>
<dbReference type="AlphaFoldDB" id="X1BEH2"/>